<protein>
    <submittedName>
        <fullName evidence="1">Uncharacterized protein</fullName>
    </submittedName>
</protein>
<comment type="caution">
    <text evidence="1">The sequence shown here is derived from an EMBL/GenBank/DDBJ whole genome shotgun (WGS) entry which is preliminary data.</text>
</comment>
<gene>
    <name evidence="1" type="ORF">K1T71_003892</name>
</gene>
<reference evidence="1 2" key="1">
    <citation type="journal article" date="2021" name="Front. Genet.">
        <title>Chromosome-Level Genome Assembly Reveals Significant Gene Expansion in the Toll and IMD Signaling Pathways of Dendrolimus kikuchii.</title>
        <authorList>
            <person name="Zhou J."/>
            <person name="Wu P."/>
            <person name="Xiong Z."/>
            <person name="Liu N."/>
            <person name="Zhao N."/>
            <person name="Ji M."/>
            <person name="Qiu Y."/>
            <person name="Yang B."/>
        </authorList>
    </citation>
    <scope>NUCLEOTIDE SEQUENCE [LARGE SCALE GENOMIC DNA]</scope>
    <source>
        <strain evidence="1">Ann1</strain>
    </source>
</reference>
<accession>A0ACC1D962</accession>
<dbReference type="Proteomes" id="UP000824533">
    <property type="component" value="Linkage Group LG06"/>
</dbReference>
<dbReference type="EMBL" id="CM034392">
    <property type="protein sequence ID" value="KAJ0180488.1"/>
    <property type="molecule type" value="Genomic_DNA"/>
</dbReference>
<sequence length="211" mass="23283">MGGELEQIQVGSMCNIIDPTCYDITINALLTGIGGEKYIDIFRKQNIGQCTLAELTNEDLIKLGIDDAEIRKNLLVEVKNLPVYEEVSSQVSKTKIDLGPLEIVEVLEESSQHLNRIYLSMLANTLALKKTKNISDCLLYKDQYASDVALTTLSEITNILNSMDIALHTQLKVLKQDSSDTRKKKIIVGTVGSALIAVLAVLFAKSLKELK</sequence>
<organism evidence="1 2">
    <name type="scientific">Dendrolimus kikuchii</name>
    <dbReference type="NCBI Taxonomy" id="765133"/>
    <lineage>
        <taxon>Eukaryota</taxon>
        <taxon>Metazoa</taxon>
        <taxon>Ecdysozoa</taxon>
        <taxon>Arthropoda</taxon>
        <taxon>Hexapoda</taxon>
        <taxon>Insecta</taxon>
        <taxon>Pterygota</taxon>
        <taxon>Neoptera</taxon>
        <taxon>Endopterygota</taxon>
        <taxon>Lepidoptera</taxon>
        <taxon>Glossata</taxon>
        <taxon>Ditrysia</taxon>
        <taxon>Bombycoidea</taxon>
        <taxon>Lasiocampidae</taxon>
        <taxon>Dendrolimus</taxon>
    </lineage>
</organism>
<evidence type="ECO:0000313" key="2">
    <source>
        <dbReference type="Proteomes" id="UP000824533"/>
    </source>
</evidence>
<proteinExistence type="predicted"/>
<keyword evidence="2" id="KW-1185">Reference proteome</keyword>
<name>A0ACC1D962_9NEOP</name>
<evidence type="ECO:0000313" key="1">
    <source>
        <dbReference type="EMBL" id="KAJ0180488.1"/>
    </source>
</evidence>